<dbReference type="PROSITE" id="PS51545">
    <property type="entry name" value="PIK_HELICAL"/>
    <property type="match status" value="1"/>
</dbReference>
<dbReference type="InterPro" id="IPR015433">
    <property type="entry name" value="PI3/4_kinase"/>
</dbReference>
<feature type="compositionally biased region" description="Polar residues" evidence="9">
    <location>
        <begin position="339"/>
        <end position="352"/>
    </location>
</feature>
<comment type="similarity">
    <text evidence="1">Belongs to the PI3/PI4-kinase family. Type III PI4K subfamily.</text>
</comment>
<keyword evidence="2 7" id="KW-0808">Transferase</keyword>
<dbReference type="InterPro" id="IPR018936">
    <property type="entry name" value="PI3/4_kinase_CS"/>
</dbReference>
<feature type="domain" description="C2 PI3K-type" evidence="12">
    <location>
        <begin position="83"/>
        <end position="240"/>
    </location>
</feature>
<evidence type="ECO:0000256" key="2">
    <source>
        <dbReference type="ARBA" id="ARBA00022679"/>
    </source>
</evidence>
<feature type="compositionally biased region" description="Gly residues" evidence="9">
    <location>
        <begin position="546"/>
        <end position="557"/>
    </location>
</feature>
<dbReference type="InterPro" id="IPR057756">
    <property type="entry name" value="PI3-kinase_type3/VPS34_cat"/>
</dbReference>
<dbReference type="GO" id="GO:0034271">
    <property type="term" value="C:phosphatidylinositol 3-kinase complex, class III, type I"/>
    <property type="evidence" value="ECO:0007669"/>
    <property type="project" value="TreeGrafter"/>
</dbReference>
<dbReference type="SUPFAM" id="SSF56112">
    <property type="entry name" value="Protein kinase-like (PK-like)"/>
    <property type="match status" value="1"/>
</dbReference>
<dbReference type="GO" id="GO:0016303">
    <property type="term" value="F:1-phosphatidylinositol-3-kinase activity"/>
    <property type="evidence" value="ECO:0007669"/>
    <property type="project" value="UniProtKB-UniRule"/>
</dbReference>
<dbReference type="Gene3D" id="3.30.1010.10">
    <property type="entry name" value="Phosphatidylinositol 3-kinase Catalytic Subunit, Chain A, domain 4"/>
    <property type="match status" value="1"/>
</dbReference>
<evidence type="ECO:0000256" key="1">
    <source>
        <dbReference type="ARBA" id="ARBA00006209"/>
    </source>
</evidence>
<evidence type="ECO:0000256" key="7">
    <source>
        <dbReference type="PIRNR" id="PIRNR000587"/>
    </source>
</evidence>
<dbReference type="EMBL" id="LN483157">
    <property type="protein sequence ID" value="CED84076.1"/>
    <property type="molecule type" value="Genomic_DNA"/>
</dbReference>
<dbReference type="InterPro" id="IPR035892">
    <property type="entry name" value="C2_domain_sf"/>
</dbReference>
<evidence type="ECO:0000313" key="13">
    <source>
        <dbReference type="EMBL" id="CED84076.1"/>
    </source>
</evidence>
<reference evidence="13" key="1">
    <citation type="submission" date="2014-08" db="EMBL/GenBank/DDBJ databases">
        <authorList>
            <person name="Sharma Rahul"/>
            <person name="Thines Marco"/>
        </authorList>
    </citation>
    <scope>NUCLEOTIDE SEQUENCE</scope>
</reference>
<dbReference type="PROSITE" id="PS00915">
    <property type="entry name" value="PI3_4_KINASE_1"/>
    <property type="match status" value="1"/>
</dbReference>
<dbReference type="InterPro" id="IPR011009">
    <property type="entry name" value="Kinase-like_dom_sf"/>
</dbReference>
<feature type="region of interest" description="Disordered" evidence="9">
    <location>
        <begin position="715"/>
        <end position="757"/>
    </location>
</feature>
<evidence type="ECO:0000259" key="11">
    <source>
        <dbReference type="PROSITE" id="PS51545"/>
    </source>
</evidence>
<dbReference type="PROSITE" id="PS51547">
    <property type="entry name" value="C2_PI3K"/>
    <property type="match status" value="1"/>
</dbReference>
<dbReference type="FunFam" id="1.10.1070.11:FF:000002">
    <property type="entry name" value="Phosphatidylinositol 3-kinase catalytic subunit type 3"/>
    <property type="match status" value="1"/>
</dbReference>
<dbReference type="InterPro" id="IPR001263">
    <property type="entry name" value="PI3K_accessory_dom"/>
</dbReference>
<dbReference type="SMART" id="SM00146">
    <property type="entry name" value="PI3Kc"/>
    <property type="match status" value="1"/>
</dbReference>
<dbReference type="SMART" id="SM00142">
    <property type="entry name" value="PI3K_C2"/>
    <property type="match status" value="1"/>
</dbReference>
<keyword evidence="3 7" id="KW-0547">Nucleotide-binding</keyword>
<evidence type="ECO:0000256" key="3">
    <source>
        <dbReference type="ARBA" id="ARBA00022741"/>
    </source>
</evidence>
<dbReference type="GO" id="GO:0048015">
    <property type="term" value="P:phosphatidylinositol-mediated signaling"/>
    <property type="evidence" value="ECO:0007669"/>
    <property type="project" value="TreeGrafter"/>
</dbReference>
<accession>A0A0F7SRL6</accession>
<sequence>MSDANDSSANGHPERCRNCSNNPIEYQAPGCKHPSLCKSCAMKQATGGKCKMVNQLSSKVCDIHQPISLKIGYLEGQIPKRSFKQVLDNPELKFAGSQLDTLSDLYITAQLYSDDKPLSIIYRTKHKPFGKIYLWNEWVNLPNRLSSVPANAQLALTIWDIQGAGQAVPLGGTTIPLFGPPSEDEGRQRLLKRGEQKCYVHREVEADGMSDSKTPAEVEARNEKGRLEDLVAKYGMKDLPRPKISSVDHHNPPPIPPPPCPPSGVPPLGNYLDWITKKTFAEIERIHAAETSSSPYLFLYVELPKFESPVIFAEMETPSISALHDALSTLPLPPHPSGQALSQASTSQTHTQPVNSVLDDAQLWKVLDPDMVKENVFEAKHRRLVRSHRSGPLDRELKPNAKIRDELNSILNYPPTSLLLPEEKDLIWKYRFYLSRSKKALTKFLKSVTWTDPSEVKQAVETLLPLWTGIEMEDAIELLGPGFLDGRVRRYAVGELARAGDEELQLYLLQLVQALKFDSHTPSDSRSMRSFHSSHTASGAVSSPNGGTGTGGIGQGGILSTEDSGLADLLIERSVGNPVLGNSFHWYLMVECEDKGVVGRMYARISWRYMTELMKIPDGPKRRDVLRRQGELVATLSARAKELRASKDKREKKIERLRKYIDEPKNHLSTMAPLPLPINGRIIVNGISAEKAMIFKSNLLPLLLWFQCAPAVPSANASSPEDEPLEPAGAKPTPIPGSTDPTVPKAESREAFPSSHPAVDARTEYGLIFKNGDDLRQDQLVVQLFTLMDRLLRKENLDLRLTAYDVLATGTEEGMIQFIPSKTLAGIMSEYGSLLGYLRVNHPNERSIDTYGVDPKVLDTFVRSCAGYCVITYLLGVGDRHLDNLMLSPDGHFFHVDFGYILGRDPKPYPPPVKLSREMIEAMGGPTSPHYLRFKHLCHTAFSNLRKSANLILNLVALMVNSGVQDIKLEPDKAVAKIQENFMLHLSEEQAMEQFEGLLNQTSLLTAVFDVIHDWAQYWRS</sequence>
<name>A0A0F7SRL6_PHARH</name>
<feature type="domain" description="PI3K/PI4K catalytic" evidence="10">
    <location>
        <begin position="737"/>
        <end position="1007"/>
    </location>
</feature>
<feature type="region of interest" description="Disordered" evidence="9">
    <location>
        <begin position="333"/>
        <end position="352"/>
    </location>
</feature>
<comment type="catalytic activity">
    <reaction evidence="6">
        <text>a 1,2-diacyl-sn-glycero-3-phospho-(1D-myo-inositol) + ATP = a 1,2-diacyl-sn-glycero-3-phospho-(1D-myo-inositol-3-phosphate) + ADP + H(+)</text>
        <dbReference type="Rhea" id="RHEA:12709"/>
        <dbReference type="ChEBI" id="CHEBI:15378"/>
        <dbReference type="ChEBI" id="CHEBI:30616"/>
        <dbReference type="ChEBI" id="CHEBI:57880"/>
        <dbReference type="ChEBI" id="CHEBI:58088"/>
        <dbReference type="ChEBI" id="CHEBI:456216"/>
        <dbReference type="EC" id="2.7.1.137"/>
    </reaction>
    <physiologicalReaction direction="left-to-right" evidence="6">
        <dbReference type="Rhea" id="RHEA:12710"/>
    </physiologicalReaction>
</comment>
<evidence type="ECO:0000259" key="10">
    <source>
        <dbReference type="PROSITE" id="PS50290"/>
    </source>
</evidence>
<dbReference type="AlphaFoldDB" id="A0A0F7SRL6"/>
<dbReference type="GO" id="GO:0000407">
    <property type="term" value="C:phagophore assembly site"/>
    <property type="evidence" value="ECO:0007669"/>
    <property type="project" value="TreeGrafter"/>
</dbReference>
<dbReference type="GO" id="GO:0005777">
    <property type="term" value="C:peroxisome"/>
    <property type="evidence" value="ECO:0007669"/>
    <property type="project" value="TreeGrafter"/>
</dbReference>
<keyword evidence="5 7" id="KW-0067">ATP-binding</keyword>
<evidence type="ECO:0000256" key="5">
    <source>
        <dbReference type="ARBA" id="ARBA00022840"/>
    </source>
</evidence>
<dbReference type="Gene3D" id="1.10.1070.11">
    <property type="entry name" value="Phosphatidylinositol 3-/4-kinase, catalytic domain"/>
    <property type="match status" value="1"/>
</dbReference>
<dbReference type="PANTHER" id="PTHR10048:SF7">
    <property type="entry name" value="PHOSPHATIDYLINOSITOL 3-KINASE CATALYTIC SUBUNIT TYPE 3"/>
    <property type="match status" value="1"/>
</dbReference>
<dbReference type="InterPro" id="IPR008290">
    <property type="entry name" value="PI3K_Vps34"/>
</dbReference>
<dbReference type="CDD" id="cd00896">
    <property type="entry name" value="PI3Kc_III"/>
    <property type="match status" value="1"/>
</dbReference>
<dbReference type="GO" id="GO:0005524">
    <property type="term" value="F:ATP binding"/>
    <property type="evidence" value="ECO:0007669"/>
    <property type="project" value="UniProtKB-UniRule"/>
</dbReference>
<organism evidence="13">
    <name type="scientific">Phaffia rhodozyma</name>
    <name type="common">Yeast</name>
    <name type="synonym">Xanthophyllomyces dendrorhous</name>
    <dbReference type="NCBI Taxonomy" id="264483"/>
    <lineage>
        <taxon>Eukaryota</taxon>
        <taxon>Fungi</taxon>
        <taxon>Dikarya</taxon>
        <taxon>Basidiomycota</taxon>
        <taxon>Agaricomycotina</taxon>
        <taxon>Tremellomycetes</taxon>
        <taxon>Cystofilobasidiales</taxon>
        <taxon>Mrakiaceae</taxon>
        <taxon>Phaffia</taxon>
    </lineage>
</organism>
<feature type="compositionally biased region" description="Polar residues" evidence="9">
    <location>
        <begin position="536"/>
        <end position="545"/>
    </location>
</feature>
<dbReference type="CDD" id="cd08397">
    <property type="entry name" value="C2_PI3K_class_III"/>
    <property type="match status" value="1"/>
</dbReference>
<dbReference type="InterPro" id="IPR000403">
    <property type="entry name" value="PI3/4_kinase_cat_dom"/>
</dbReference>
<evidence type="ECO:0000256" key="8">
    <source>
        <dbReference type="SAM" id="Coils"/>
    </source>
</evidence>
<dbReference type="Gene3D" id="2.60.40.150">
    <property type="entry name" value="C2 domain"/>
    <property type="match status" value="1"/>
</dbReference>
<evidence type="ECO:0000256" key="4">
    <source>
        <dbReference type="ARBA" id="ARBA00022777"/>
    </source>
</evidence>
<dbReference type="GO" id="GO:0000045">
    <property type="term" value="P:autophagosome assembly"/>
    <property type="evidence" value="ECO:0007669"/>
    <property type="project" value="TreeGrafter"/>
</dbReference>
<keyword evidence="8" id="KW-0175">Coiled coil</keyword>
<dbReference type="Gene3D" id="1.25.40.70">
    <property type="entry name" value="Phosphatidylinositol 3-kinase, accessory domain (PIK)"/>
    <property type="match status" value="1"/>
</dbReference>
<dbReference type="InterPro" id="IPR002420">
    <property type="entry name" value="PI3K-type_C2_dom"/>
</dbReference>
<keyword evidence="4 7" id="KW-0418">Kinase</keyword>
<dbReference type="InterPro" id="IPR042236">
    <property type="entry name" value="PI3K_accessory_sf"/>
</dbReference>
<evidence type="ECO:0000259" key="12">
    <source>
        <dbReference type="PROSITE" id="PS51547"/>
    </source>
</evidence>
<dbReference type="SUPFAM" id="SSF49562">
    <property type="entry name" value="C2 domain (Calcium/lipid-binding domain, CaLB)"/>
    <property type="match status" value="1"/>
</dbReference>
<feature type="coiled-coil region" evidence="8">
    <location>
        <begin position="633"/>
        <end position="663"/>
    </location>
</feature>
<dbReference type="GO" id="GO:0034272">
    <property type="term" value="C:phosphatidylinositol 3-kinase complex, class III, type II"/>
    <property type="evidence" value="ECO:0007669"/>
    <property type="project" value="TreeGrafter"/>
</dbReference>
<dbReference type="PANTHER" id="PTHR10048">
    <property type="entry name" value="PHOSPHATIDYLINOSITOL KINASE"/>
    <property type="match status" value="1"/>
</dbReference>
<feature type="domain" description="PIK helical" evidence="11">
    <location>
        <begin position="394"/>
        <end position="612"/>
    </location>
</feature>
<evidence type="ECO:0000256" key="6">
    <source>
        <dbReference type="ARBA" id="ARBA00023985"/>
    </source>
</evidence>
<dbReference type="SMART" id="SM00145">
    <property type="entry name" value="PI3Ka"/>
    <property type="match status" value="1"/>
</dbReference>
<evidence type="ECO:0000256" key="9">
    <source>
        <dbReference type="SAM" id="MobiDB-lite"/>
    </source>
</evidence>
<dbReference type="GO" id="GO:0005768">
    <property type="term" value="C:endosome"/>
    <property type="evidence" value="ECO:0007669"/>
    <property type="project" value="TreeGrafter"/>
</dbReference>
<feature type="region of interest" description="Disordered" evidence="9">
    <location>
        <begin position="525"/>
        <end position="557"/>
    </location>
</feature>
<dbReference type="EC" id="2.7.1.137" evidence="7"/>
<dbReference type="PROSITE" id="PS50290">
    <property type="entry name" value="PI3_4_KINASE_3"/>
    <property type="match status" value="1"/>
</dbReference>
<protein>
    <recommendedName>
        <fullName evidence="7">Phosphatidylinositol 3-kinase VPS34</fullName>
        <ecNumber evidence="7">2.7.1.137</ecNumber>
    </recommendedName>
</protein>
<dbReference type="GO" id="GO:0006897">
    <property type="term" value="P:endocytosis"/>
    <property type="evidence" value="ECO:0007669"/>
    <property type="project" value="TreeGrafter"/>
</dbReference>
<dbReference type="Pfam" id="PF00613">
    <property type="entry name" value="PI3Ka"/>
    <property type="match status" value="1"/>
</dbReference>
<dbReference type="PROSITE" id="PS00916">
    <property type="entry name" value="PI3_4_KINASE_2"/>
    <property type="match status" value="1"/>
</dbReference>
<dbReference type="Pfam" id="PF00792">
    <property type="entry name" value="PI3K_C2"/>
    <property type="match status" value="1"/>
</dbReference>
<dbReference type="PIRSF" id="PIRSF000587">
    <property type="entry name" value="PI3K_Vps34"/>
    <property type="match status" value="1"/>
</dbReference>
<dbReference type="SUPFAM" id="SSF48371">
    <property type="entry name" value="ARM repeat"/>
    <property type="match status" value="1"/>
</dbReference>
<dbReference type="Pfam" id="PF00454">
    <property type="entry name" value="PI3_PI4_kinase"/>
    <property type="match status" value="1"/>
</dbReference>
<dbReference type="InterPro" id="IPR036940">
    <property type="entry name" value="PI3/4_kinase_cat_sf"/>
</dbReference>
<proteinExistence type="inferred from homology"/>
<dbReference type="InterPro" id="IPR016024">
    <property type="entry name" value="ARM-type_fold"/>
</dbReference>